<dbReference type="InterPro" id="IPR036770">
    <property type="entry name" value="Ankyrin_rpt-contain_sf"/>
</dbReference>
<evidence type="ECO:0000313" key="2">
    <source>
        <dbReference type="EMBL" id="TNJ30695.1"/>
    </source>
</evidence>
<sequence>MDSVGSTGSSSPPELWCETDENGHTALMRAVQTQDLERVRHLVPYEHSWANPEGKTALMMAIDAYSTTSNPEQALLAIQVIQTILPFEFPYIHEDGRNVLMDALENKAYQLIPLFAPLLARLVDSHDHTALIRSVLSGSVSGVQVLLDAWPQICAEDLVAAREAAESVGNSAVIPLLNAKLQQTPTSYTTRSTLRGIIPHKLLPSFRNGLYPVLVHFNQVTSQNREDFAQEKLKLLDNIRVLHTKIVQLEQTGSDKLGFKKDEHGIQTVPNIHSKGLQANAIDGDSYTLSKLRQDLDVAQSTVRILKDELQMKYATLSQTNKNGTLLEEISRLRVKANELKERVGRREATISSHIEAVSSIVNRKLTSLTEVESILRTLAHTQEPPTLVSKGLGTDLQSTASVEVYTEHTVKEVATECALPLNLDGALLTELEAAEVDLVRHKNILTQIQHILGVTIDNGHEPDLQDLVRICRERLNPGLHVEEVPKELYERLSMYEDSYQTLSRILEKETELKFLTPNALVAYVQALREQITSLKAMLHARQGFRPEVVLRSVKAVGPDLPFDDIPLALDDTMHRICTLLSVGSGKPCQSLEDALHLIRELQARSDTEYRNLLGRLRQEQETLRILQLEKKDLLSRHELLLKDLENAVSKYNSLAEYCTKLQNDFFELQANFSHRRSRSVTFSDEVVTSPNRSSTGSNFRLTPCGDTPVSHAVRRLSQSTSVPILG</sequence>
<dbReference type="PANTHER" id="PTHR24120:SF4">
    <property type="entry name" value="GH07239P"/>
    <property type="match status" value="1"/>
</dbReference>
<reference evidence="2 3" key="1">
    <citation type="submission" date="2019-05" db="EMBL/GenBank/DDBJ databases">
        <title>The compact genome of Giardia muris reveals important steps in the evolution of intestinal protozoan parasites.</title>
        <authorList>
            <person name="Xu F."/>
            <person name="Jimenez-Gonzalez A."/>
            <person name="Einarsson E."/>
            <person name="Astvaldsson A."/>
            <person name="Peirasmaki D."/>
            <person name="Eckmann L."/>
            <person name="Andersson J.O."/>
            <person name="Svard S.G."/>
            <person name="Jerlstrom-Hultqvist J."/>
        </authorList>
    </citation>
    <scope>NUCLEOTIDE SEQUENCE [LARGE SCALE GENOMIC DNA]</scope>
    <source>
        <strain evidence="2 3">Roberts-Thomson</strain>
    </source>
</reference>
<comment type="caution">
    <text evidence="2">The sequence shown here is derived from an EMBL/GenBank/DDBJ whole genome shotgun (WGS) entry which is preliminary data.</text>
</comment>
<keyword evidence="1" id="KW-0175">Coiled coil</keyword>
<dbReference type="Proteomes" id="UP000315496">
    <property type="component" value="Chromosome 1"/>
</dbReference>
<keyword evidence="3" id="KW-1185">Reference proteome</keyword>
<name>A0A4Z1T149_GIAMU</name>
<dbReference type="Gene3D" id="1.25.40.20">
    <property type="entry name" value="Ankyrin repeat-containing domain"/>
    <property type="match status" value="1"/>
</dbReference>
<feature type="coiled-coil region" evidence="1">
    <location>
        <begin position="289"/>
        <end position="343"/>
    </location>
</feature>
<gene>
    <name evidence="2" type="ORF">GMRT_13688</name>
</gene>
<accession>A0A4Z1T149</accession>
<dbReference type="AlphaFoldDB" id="A0A4Z1T149"/>
<protein>
    <submittedName>
        <fullName evidence="2">Ankyrin repeat protein 1</fullName>
    </submittedName>
</protein>
<dbReference type="EMBL" id="VDLU01000001">
    <property type="protein sequence ID" value="TNJ30695.1"/>
    <property type="molecule type" value="Genomic_DNA"/>
</dbReference>
<dbReference type="VEuPathDB" id="GiardiaDB:GMRT_13688"/>
<proteinExistence type="predicted"/>
<organism evidence="2 3">
    <name type="scientific">Giardia muris</name>
    <dbReference type="NCBI Taxonomy" id="5742"/>
    <lineage>
        <taxon>Eukaryota</taxon>
        <taxon>Metamonada</taxon>
        <taxon>Diplomonadida</taxon>
        <taxon>Hexamitidae</taxon>
        <taxon>Giardiinae</taxon>
        <taxon>Giardia</taxon>
    </lineage>
</organism>
<dbReference type="OrthoDB" id="341259at2759"/>
<feature type="coiled-coil region" evidence="1">
    <location>
        <begin position="610"/>
        <end position="655"/>
    </location>
</feature>
<evidence type="ECO:0000256" key="1">
    <source>
        <dbReference type="SAM" id="Coils"/>
    </source>
</evidence>
<dbReference type="PANTHER" id="PTHR24120">
    <property type="entry name" value="GH07239P"/>
    <property type="match status" value="1"/>
</dbReference>
<dbReference type="SUPFAM" id="SSF48403">
    <property type="entry name" value="Ankyrin repeat"/>
    <property type="match status" value="1"/>
</dbReference>
<evidence type="ECO:0000313" key="3">
    <source>
        <dbReference type="Proteomes" id="UP000315496"/>
    </source>
</evidence>